<organism evidence="1">
    <name type="scientific">marine sediment metagenome</name>
    <dbReference type="NCBI Taxonomy" id="412755"/>
    <lineage>
        <taxon>unclassified sequences</taxon>
        <taxon>metagenomes</taxon>
        <taxon>ecological metagenomes</taxon>
    </lineage>
</organism>
<sequence length="64" mass="7394">MNKLIDLTDHRMKPDIPKAEDLALDFDNIPEELKAKLRQIFTEAGQKFADALEKDFIEAYLNDS</sequence>
<comment type="caution">
    <text evidence="1">The sequence shown here is derived from an EMBL/GenBank/DDBJ whole genome shotgun (WGS) entry which is preliminary data.</text>
</comment>
<accession>A0A0F9KI21</accession>
<name>A0A0F9KI21_9ZZZZ</name>
<protein>
    <submittedName>
        <fullName evidence="1">Uncharacterized protein</fullName>
    </submittedName>
</protein>
<proteinExistence type="predicted"/>
<gene>
    <name evidence="1" type="ORF">LCGC14_1700670</name>
</gene>
<evidence type="ECO:0000313" key="1">
    <source>
        <dbReference type="EMBL" id="KKM14980.1"/>
    </source>
</evidence>
<dbReference type="EMBL" id="LAZR01015018">
    <property type="protein sequence ID" value="KKM14980.1"/>
    <property type="molecule type" value="Genomic_DNA"/>
</dbReference>
<dbReference type="AlphaFoldDB" id="A0A0F9KI21"/>
<reference evidence="1" key="1">
    <citation type="journal article" date="2015" name="Nature">
        <title>Complex archaea that bridge the gap between prokaryotes and eukaryotes.</title>
        <authorList>
            <person name="Spang A."/>
            <person name="Saw J.H."/>
            <person name="Jorgensen S.L."/>
            <person name="Zaremba-Niedzwiedzka K."/>
            <person name="Martijn J."/>
            <person name="Lind A.E."/>
            <person name="van Eijk R."/>
            <person name="Schleper C."/>
            <person name="Guy L."/>
            <person name="Ettema T.J."/>
        </authorList>
    </citation>
    <scope>NUCLEOTIDE SEQUENCE</scope>
</reference>